<protein>
    <submittedName>
        <fullName evidence="7">ABC-type Na+ efflux pump permease component-like protein</fullName>
    </submittedName>
</protein>
<dbReference type="PANTHER" id="PTHR43471:SF3">
    <property type="entry name" value="ABC TRANSPORTER PERMEASE PROTEIN NATB"/>
    <property type="match status" value="1"/>
</dbReference>
<feature type="transmembrane region" description="Helical" evidence="5">
    <location>
        <begin position="352"/>
        <end position="371"/>
    </location>
</feature>
<feature type="transmembrane region" description="Helical" evidence="5">
    <location>
        <begin position="403"/>
        <end position="423"/>
    </location>
</feature>
<dbReference type="eggNOG" id="COG1668">
    <property type="taxonomic scope" value="Bacteria"/>
</dbReference>
<evidence type="ECO:0000313" key="7">
    <source>
        <dbReference type="EMBL" id="AFC22780.1"/>
    </source>
</evidence>
<dbReference type="InterPro" id="IPR013525">
    <property type="entry name" value="ABC2_TM"/>
</dbReference>
<evidence type="ECO:0000256" key="1">
    <source>
        <dbReference type="ARBA" id="ARBA00004141"/>
    </source>
</evidence>
<sequence>MRKLWLIISREYGSRVRKRSFILTTILTPLGFLLLFSISIFASMSAVSKEKTIWVLDEANLLNQADGALSSSGSLNLISAPKTSLDSLRNLLLQTENDPVDALLYIPKTAVQNRENLSNLLSIQLELYGREPLSGSAQSILRQRLSRRLIKERRKLLGINLKDLERAELKGSDLHFNQLNMAGEEETAASAQVYLASFLGGGMMMLIYMVILIYGNMVMRSVMEEKTSRIVEIVISSVKPFQLMLGKIIGVGAVGLTQFIIWGLSIPTLQLILSLFVALPAASSSPLPSGSGLEEDQMLMIMDNLEGFSQFNYSYLMSCFLAFFLLGYTLYASIFAAIGAAMGDDWGEGQSLTIIVTIPVVAAMLIGLQAIENPHGSLVEYASYVPFFAPVIMPARLAFDPPLWQLGLSLGILFLSAIAMVWLSGRIYRIGILLYGKQPSVKQFFYWMFKF</sequence>
<reference evidence="7 8" key="1">
    <citation type="journal article" date="2012" name="Stand. Genomic Sci.">
        <title>Complete genome sequencing and analysis of Saprospira grandis str. Lewin, a predatory marine bacterium.</title>
        <authorList>
            <person name="Saw J.H."/>
            <person name="Yuryev A."/>
            <person name="Kanbe M."/>
            <person name="Hou S."/>
            <person name="Young A.G."/>
            <person name="Aizawa S."/>
            <person name="Alam M."/>
        </authorList>
    </citation>
    <scope>NUCLEOTIDE SEQUENCE [LARGE SCALE GENOMIC DNA]</scope>
    <source>
        <strain evidence="7 8">Lewin</strain>
    </source>
</reference>
<dbReference type="AlphaFoldDB" id="H6L3U5"/>
<keyword evidence="2 5" id="KW-0812">Transmembrane</keyword>
<evidence type="ECO:0000256" key="4">
    <source>
        <dbReference type="ARBA" id="ARBA00023136"/>
    </source>
</evidence>
<dbReference type="EMBL" id="CP002831">
    <property type="protein sequence ID" value="AFC22780.1"/>
    <property type="molecule type" value="Genomic_DNA"/>
</dbReference>
<keyword evidence="8" id="KW-1185">Reference proteome</keyword>
<evidence type="ECO:0000259" key="6">
    <source>
        <dbReference type="Pfam" id="PF12698"/>
    </source>
</evidence>
<feature type="transmembrane region" description="Helical" evidence="5">
    <location>
        <begin position="21"/>
        <end position="42"/>
    </location>
</feature>
<organism evidence="7 8">
    <name type="scientific">Saprospira grandis (strain Lewin)</name>
    <dbReference type="NCBI Taxonomy" id="984262"/>
    <lineage>
        <taxon>Bacteria</taxon>
        <taxon>Pseudomonadati</taxon>
        <taxon>Bacteroidota</taxon>
        <taxon>Saprospiria</taxon>
        <taxon>Saprospirales</taxon>
        <taxon>Saprospiraceae</taxon>
        <taxon>Saprospira</taxon>
    </lineage>
</organism>
<dbReference type="RefSeq" id="WP_014373032.1">
    <property type="nucleotide sequence ID" value="NC_016940.1"/>
</dbReference>
<dbReference type="KEGG" id="sgn:SGRA_0035"/>
<gene>
    <name evidence="7" type="ordered locus">SGRA_0035</name>
</gene>
<dbReference type="GO" id="GO:0016020">
    <property type="term" value="C:membrane"/>
    <property type="evidence" value="ECO:0007669"/>
    <property type="project" value="UniProtKB-SubCell"/>
</dbReference>
<name>H6L3U5_SAPGL</name>
<feature type="transmembrane region" description="Helical" evidence="5">
    <location>
        <begin position="193"/>
        <end position="214"/>
    </location>
</feature>
<dbReference type="Gene3D" id="3.40.190.10">
    <property type="entry name" value="Periplasmic binding protein-like II"/>
    <property type="match status" value="1"/>
</dbReference>
<dbReference type="PANTHER" id="PTHR43471">
    <property type="entry name" value="ABC TRANSPORTER PERMEASE"/>
    <property type="match status" value="1"/>
</dbReference>
<evidence type="ECO:0000313" key="8">
    <source>
        <dbReference type="Proteomes" id="UP000007519"/>
    </source>
</evidence>
<dbReference type="GO" id="GO:0140359">
    <property type="term" value="F:ABC-type transporter activity"/>
    <property type="evidence" value="ECO:0007669"/>
    <property type="project" value="InterPro"/>
</dbReference>
<dbReference type="Proteomes" id="UP000007519">
    <property type="component" value="Chromosome"/>
</dbReference>
<dbReference type="Pfam" id="PF12698">
    <property type="entry name" value="ABC2_membrane_3"/>
    <property type="match status" value="1"/>
</dbReference>
<keyword evidence="4 5" id="KW-0472">Membrane</keyword>
<evidence type="ECO:0000256" key="2">
    <source>
        <dbReference type="ARBA" id="ARBA00022692"/>
    </source>
</evidence>
<feature type="domain" description="ABC-2 type transporter transmembrane" evidence="6">
    <location>
        <begin position="19"/>
        <end position="424"/>
    </location>
</feature>
<proteinExistence type="predicted"/>
<evidence type="ECO:0000256" key="5">
    <source>
        <dbReference type="SAM" id="Phobius"/>
    </source>
</evidence>
<dbReference type="STRING" id="984262.SGRA_0035"/>
<comment type="subcellular location">
    <subcellularLocation>
        <location evidence="1">Membrane</location>
        <topology evidence="1">Multi-pass membrane protein</topology>
    </subcellularLocation>
</comment>
<dbReference type="HOGENOM" id="CLU_046841_0_0_10"/>
<feature type="transmembrane region" description="Helical" evidence="5">
    <location>
        <begin position="314"/>
        <end position="340"/>
    </location>
</feature>
<accession>H6L3U5</accession>
<keyword evidence="3 5" id="KW-1133">Transmembrane helix</keyword>
<dbReference type="OrthoDB" id="9768837at2"/>
<evidence type="ECO:0000256" key="3">
    <source>
        <dbReference type="ARBA" id="ARBA00022989"/>
    </source>
</evidence>